<dbReference type="PANTHER" id="PTHR40012:SF1">
    <property type="entry name" value="AUTOPHAGY-RELATED PROTEIN 29"/>
    <property type="match status" value="1"/>
</dbReference>
<dbReference type="OrthoDB" id="21072at2759"/>
<proteinExistence type="predicted"/>
<evidence type="ECO:0000313" key="2">
    <source>
        <dbReference type="Proteomes" id="UP001162087"/>
    </source>
</evidence>
<organism evidence="1 2">
    <name type="scientific">Saccharomyces kudriavzevii (strain ATCC MYA-4449 / AS 2.2408 / CBS 8840 / NBRC 1802 / NCYC 2889)</name>
    <name type="common">Yeast</name>
    <dbReference type="NCBI Taxonomy" id="226230"/>
    <lineage>
        <taxon>Eukaryota</taxon>
        <taxon>Fungi</taxon>
        <taxon>Dikarya</taxon>
        <taxon>Ascomycota</taxon>
        <taxon>Saccharomycotina</taxon>
        <taxon>Saccharomycetes</taxon>
        <taxon>Saccharomycetales</taxon>
        <taxon>Saccharomycetaceae</taxon>
        <taxon>Saccharomyces</taxon>
    </lineage>
</organism>
<dbReference type="GO" id="GO:0000407">
    <property type="term" value="C:phagophore assembly site"/>
    <property type="evidence" value="ECO:0007669"/>
    <property type="project" value="UniProtKB-SubCell"/>
</dbReference>
<dbReference type="Pfam" id="PF18388">
    <property type="entry name" value="ATG29_N"/>
    <property type="match status" value="1"/>
</dbReference>
<reference evidence="1" key="1">
    <citation type="submission" date="2022-10" db="EMBL/GenBank/DDBJ databases">
        <authorList>
            <person name="Byrne P K."/>
        </authorList>
    </citation>
    <scope>NUCLEOTIDE SEQUENCE</scope>
    <source>
        <strain evidence="1">IFO1802</strain>
    </source>
</reference>
<evidence type="ECO:0000313" key="1">
    <source>
        <dbReference type="EMBL" id="CAI4053019.1"/>
    </source>
</evidence>
<accession>A0AA35NND2</accession>
<dbReference type="Proteomes" id="UP001162087">
    <property type="component" value="Chromosome 16"/>
</dbReference>
<dbReference type="InterPro" id="IPR040666">
    <property type="entry name" value="Atg29_N"/>
</dbReference>
<sequence>MNSKNTVVYVKIKGKRPEGFADPPKFEWNGTKEGQLWAMVSNLNYAQDQIDWQNLSKILETPEFFLRKRTYKLFAKHLELLQIQLDKKRDLEKFSNVQVNEGMFDVLHNYMPTLNDGILTNVPTSPPGTKRETSEELDAEVTKEALQHLQTSKILNIHKSKSSNEKNVESNLSKDDLEKDSDRDSSDGNLSSSLSVSKSALEEALMDRLQF</sequence>
<dbReference type="Gene3D" id="1.10.10.2570">
    <property type="match status" value="1"/>
</dbReference>
<dbReference type="PANTHER" id="PTHR40012">
    <property type="entry name" value="AUTOPHAGY-RELATED PROTEIN 29"/>
    <property type="match status" value="1"/>
</dbReference>
<dbReference type="InterPro" id="IPR039113">
    <property type="entry name" value="ATG29"/>
</dbReference>
<dbReference type="GO" id="GO:0015031">
    <property type="term" value="P:protein transport"/>
    <property type="evidence" value="ECO:0007669"/>
    <property type="project" value="UniProtKB-KW"/>
</dbReference>
<gene>
    <name evidence="1" type="primary">SKDI16G1100</name>
    <name evidence="1" type="ORF">SKDI_16G1100</name>
</gene>
<keyword evidence="2" id="KW-1185">Reference proteome</keyword>
<dbReference type="GO" id="GO:0000045">
    <property type="term" value="P:autophagosome assembly"/>
    <property type="evidence" value="ECO:0007669"/>
    <property type="project" value="InterPro"/>
</dbReference>
<dbReference type="InterPro" id="IPR039362">
    <property type="entry name" value="ATG29_sf"/>
</dbReference>
<dbReference type="EMBL" id="OX365911">
    <property type="protein sequence ID" value="CAI4053019.1"/>
    <property type="molecule type" value="Genomic_DNA"/>
</dbReference>
<name>A0AA35NND2_SACK1</name>
<protein>
    <submittedName>
        <fullName evidence="1">Uncharacterized protein</fullName>
    </submittedName>
</protein>